<dbReference type="EMBL" id="FLQW01006986">
    <property type="protein sequence ID" value="SBT01335.1"/>
    <property type="molecule type" value="Genomic_DNA"/>
</dbReference>
<name>A0A1A8XBU2_PLAMA</name>
<dbReference type="AlphaFoldDB" id="A0A1A8XBU2"/>
<sequence length="91" mass="10846">MPCLNKSLSKSINALVLHLEFVKCKNLSDYKKKGKFYLIITYDHLIFYQKDFYEIQFKIFFNEILHIFHCDQSNYVHVTLKENSVIGSSFD</sequence>
<gene>
    <name evidence="1" type="ORF">PMALA_081250</name>
</gene>
<organism evidence="1 2">
    <name type="scientific">Plasmodium malariae</name>
    <dbReference type="NCBI Taxonomy" id="5858"/>
    <lineage>
        <taxon>Eukaryota</taxon>
        <taxon>Sar</taxon>
        <taxon>Alveolata</taxon>
        <taxon>Apicomplexa</taxon>
        <taxon>Aconoidasida</taxon>
        <taxon>Haemosporida</taxon>
        <taxon>Plasmodiidae</taxon>
        <taxon>Plasmodium</taxon>
        <taxon>Plasmodium (Plasmodium)</taxon>
    </lineage>
</organism>
<accession>A0A1A8XBU2</accession>
<proteinExistence type="predicted"/>
<evidence type="ECO:0000313" key="1">
    <source>
        <dbReference type="EMBL" id="SBT01335.1"/>
    </source>
</evidence>
<dbReference type="VEuPathDB" id="PlasmoDB:PmUG01_14067000"/>
<evidence type="ECO:0000313" key="2">
    <source>
        <dbReference type="Proteomes" id="UP000078597"/>
    </source>
</evidence>
<reference evidence="2" key="1">
    <citation type="submission" date="2016-05" db="EMBL/GenBank/DDBJ databases">
        <authorList>
            <person name="Naeem Raeece"/>
        </authorList>
    </citation>
    <scope>NUCLEOTIDE SEQUENCE [LARGE SCALE GENOMIC DNA]</scope>
</reference>
<dbReference type="Proteomes" id="UP000078597">
    <property type="component" value="Unassembled WGS sequence"/>
</dbReference>
<protein>
    <submittedName>
        <fullName evidence="1">Uncharacterized protein</fullName>
    </submittedName>
</protein>